<evidence type="ECO:0000313" key="1">
    <source>
        <dbReference type="EMBL" id="MDN7246285.1"/>
    </source>
</evidence>
<organism evidence="1 2">
    <name type="scientific">Planococcus shenhongbingii</name>
    <dbReference type="NCBI Taxonomy" id="3058398"/>
    <lineage>
        <taxon>Bacteria</taxon>
        <taxon>Bacillati</taxon>
        <taxon>Bacillota</taxon>
        <taxon>Bacilli</taxon>
        <taxon>Bacillales</taxon>
        <taxon>Caryophanaceae</taxon>
        <taxon>Planococcus</taxon>
    </lineage>
</organism>
<evidence type="ECO:0000313" key="2">
    <source>
        <dbReference type="Proteomes" id="UP001172142"/>
    </source>
</evidence>
<proteinExistence type="predicted"/>
<dbReference type="EMBL" id="JAUJWU010000003">
    <property type="protein sequence ID" value="MDN7246285.1"/>
    <property type="molecule type" value="Genomic_DNA"/>
</dbReference>
<reference evidence="1 2" key="1">
    <citation type="submission" date="2023-07" db="EMBL/GenBank/DDBJ databases">
        <title>Novel species in genus Planococcus.</title>
        <authorList>
            <person name="Ning S."/>
        </authorList>
    </citation>
    <scope>NUCLEOTIDE SEQUENCE [LARGE SCALE GENOMIC DNA]</scope>
    <source>
        <strain evidence="1 2">N017</strain>
    </source>
</reference>
<dbReference type="RefSeq" id="WP_301856865.1">
    <property type="nucleotide sequence ID" value="NZ_JAUJWU010000003.1"/>
</dbReference>
<gene>
    <name evidence="1" type="ORF">QWY13_12385</name>
</gene>
<accession>A0ABT8NEH0</accession>
<name>A0ABT8NEH0_9BACL</name>
<comment type="caution">
    <text evidence="1">The sequence shown here is derived from an EMBL/GenBank/DDBJ whole genome shotgun (WGS) entry which is preliminary data.</text>
</comment>
<dbReference type="Proteomes" id="UP001172142">
    <property type="component" value="Unassembled WGS sequence"/>
</dbReference>
<keyword evidence="2" id="KW-1185">Reference proteome</keyword>
<sequence>MRKFVMVTPFVILASLVILIAWVNLAPNEDVSAGESTEEVSNELGAREYIKTAWDNWSNGGWADEDYEKNVTFISLKSISSKEMADLGVAKEFADLQRAAEVISGGLGELSVEEKQVYYDDFGDKLYKIHSAIN</sequence>
<protein>
    <submittedName>
        <fullName evidence="1">Uncharacterized protein</fullName>
    </submittedName>
</protein>